<dbReference type="AlphaFoldDB" id="A0AAW2YAH6"/>
<dbReference type="PANTHER" id="PTHR37984:SF5">
    <property type="entry name" value="PROTEIN NYNRIN-LIKE"/>
    <property type="match status" value="1"/>
</dbReference>
<dbReference type="EMBL" id="JACGWN010000001">
    <property type="protein sequence ID" value="KAL0462427.1"/>
    <property type="molecule type" value="Genomic_DNA"/>
</dbReference>
<evidence type="ECO:0008006" key="2">
    <source>
        <dbReference type="Google" id="ProtNLM"/>
    </source>
</evidence>
<dbReference type="SUPFAM" id="SSF56672">
    <property type="entry name" value="DNA/RNA polymerases"/>
    <property type="match status" value="1"/>
</dbReference>
<sequence>MLVKSKKAEDHIADPKETFSIIRKYKLKLNPGKCAFGVCGGHFLGFIVTQRGIEANPLKIKVIHDMKAPGDINEVQQLTGRIAALNRFISNYAEKSLLFFKTLRKAKNFEWDISCQRAFEELKKYLQGSPFW</sequence>
<dbReference type="InterPro" id="IPR043128">
    <property type="entry name" value="Rev_trsase/Diguanyl_cyclase"/>
</dbReference>
<dbReference type="PANTHER" id="PTHR37984">
    <property type="entry name" value="PROTEIN CBG26694"/>
    <property type="match status" value="1"/>
</dbReference>
<accession>A0AAW2YAH6</accession>
<evidence type="ECO:0000313" key="1">
    <source>
        <dbReference type="EMBL" id="KAL0462427.1"/>
    </source>
</evidence>
<dbReference type="Gene3D" id="3.30.70.270">
    <property type="match status" value="2"/>
</dbReference>
<gene>
    <name evidence="1" type="ORF">Slati_0130300</name>
</gene>
<comment type="caution">
    <text evidence="1">The sequence shown here is derived from an EMBL/GenBank/DDBJ whole genome shotgun (WGS) entry which is preliminary data.</text>
</comment>
<name>A0AAW2YAH6_9LAMI</name>
<dbReference type="InterPro" id="IPR043502">
    <property type="entry name" value="DNA/RNA_pol_sf"/>
</dbReference>
<proteinExistence type="predicted"/>
<organism evidence="1">
    <name type="scientific">Sesamum latifolium</name>
    <dbReference type="NCBI Taxonomy" id="2727402"/>
    <lineage>
        <taxon>Eukaryota</taxon>
        <taxon>Viridiplantae</taxon>
        <taxon>Streptophyta</taxon>
        <taxon>Embryophyta</taxon>
        <taxon>Tracheophyta</taxon>
        <taxon>Spermatophyta</taxon>
        <taxon>Magnoliopsida</taxon>
        <taxon>eudicotyledons</taxon>
        <taxon>Gunneridae</taxon>
        <taxon>Pentapetalae</taxon>
        <taxon>asterids</taxon>
        <taxon>lamiids</taxon>
        <taxon>Lamiales</taxon>
        <taxon>Pedaliaceae</taxon>
        <taxon>Sesamum</taxon>
    </lineage>
</organism>
<reference evidence="1" key="2">
    <citation type="journal article" date="2024" name="Plant">
        <title>Genomic evolution and insights into agronomic trait innovations of Sesamum species.</title>
        <authorList>
            <person name="Miao H."/>
            <person name="Wang L."/>
            <person name="Qu L."/>
            <person name="Liu H."/>
            <person name="Sun Y."/>
            <person name="Le M."/>
            <person name="Wang Q."/>
            <person name="Wei S."/>
            <person name="Zheng Y."/>
            <person name="Lin W."/>
            <person name="Duan Y."/>
            <person name="Cao H."/>
            <person name="Xiong S."/>
            <person name="Wang X."/>
            <person name="Wei L."/>
            <person name="Li C."/>
            <person name="Ma Q."/>
            <person name="Ju M."/>
            <person name="Zhao R."/>
            <person name="Li G."/>
            <person name="Mu C."/>
            <person name="Tian Q."/>
            <person name="Mei H."/>
            <person name="Zhang T."/>
            <person name="Gao T."/>
            <person name="Zhang H."/>
        </authorList>
    </citation>
    <scope>NUCLEOTIDE SEQUENCE</scope>
    <source>
        <strain evidence="1">KEN1</strain>
    </source>
</reference>
<protein>
    <recommendedName>
        <fullName evidence="2">Reverse transcriptase/retrotransposon-derived protein RNase H-like domain-containing protein</fullName>
    </recommendedName>
</protein>
<reference evidence="1" key="1">
    <citation type="submission" date="2020-06" db="EMBL/GenBank/DDBJ databases">
        <authorList>
            <person name="Li T."/>
            <person name="Hu X."/>
            <person name="Zhang T."/>
            <person name="Song X."/>
            <person name="Zhang H."/>
            <person name="Dai N."/>
            <person name="Sheng W."/>
            <person name="Hou X."/>
            <person name="Wei L."/>
        </authorList>
    </citation>
    <scope>NUCLEOTIDE SEQUENCE</scope>
    <source>
        <strain evidence="1">KEN1</strain>
        <tissue evidence="1">Leaf</tissue>
    </source>
</reference>
<dbReference type="InterPro" id="IPR050951">
    <property type="entry name" value="Retrovirus_Pol_polyprotein"/>
</dbReference>